<evidence type="ECO:0000313" key="1">
    <source>
        <dbReference type="EMBL" id="OMJ10845.1"/>
    </source>
</evidence>
<gene>
    <name evidence="1" type="ORF">AYI70_g10075</name>
</gene>
<evidence type="ECO:0000313" key="2">
    <source>
        <dbReference type="Proteomes" id="UP000187283"/>
    </source>
</evidence>
<dbReference type="EMBL" id="LSSN01004808">
    <property type="protein sequence ID" value="OMJ10845.1"/>
    <property type="molecule type" value="Genomic_DNA"/>
</dbReference>
<keyword evidence="2" id="KW-1185">Reference proteome</keyword>
<sequence length="97" mass="11075">MNNANISQEMLQEIFNRLTVLEESSAQPETASIPESVDMDPQVSYITERPLPADIELYKELQGALSTVTEDFFKSPLSDINRKKFFCSRPQELRHGL</sequence>
<accession>A0A1R1X8A6</accession>
<dbReference type="AlphaFoldDB" id="A0A1R1X8A6"/>
<name>A0A1R1X8A6_9FUNG</name>
<dbReference type="Proteomes" id="UP000187283">
    <property type="component" value="Unassembled WGS sequence"/>
</dbReference>
<organism evidence="1 2">
    <name type="scientific">Smittium culicis</name>
    <dbReference type="NCBI Taxonomy" id="133412"/>
    <lineage>
        <taxon>Eukaryota</taxon>
        <taxon>Fungi</taxon>
        <taxon>Fungi incertae sedis</taxon>
        <taxon>Zoopagomycota</taxon>
        <taxon>Kickxellomycotina</taxon>
        <taxon>Harpellomycetes</taxon>
        <taxon>Harpellales</taxon>
        <taxon>Legeriomycetaceae</taxon>
        <taxon>Smittium</taxon>
    </lineage>
</organism>
<reference evidence="1 2" key="1">
    <citation type="submission" date="2017-01" db="EMBL/GenBank/DDBJ databases">
        <authorList>
            <person name="Mah S.A."/>
            <person name="Swanson W.J."/>
            <person name="Moy G.W."/>
            <person name="Vacquier V.D."/>
        </authorList>
    </citation>
    <scope>NUCLEOTIDE SEQUENCE [LARGE SCALE GENOMIC DNA]</scope>
    <source>
        <strain evidence="1 2">GSMNP</strain>
    </source>
</reference>
<dbReference type="OrthoDB" id="5545891at2759"/>
<proteinExistence type="predicted"/>
<comment type="caution">
    <text evidence="1">The sequence shown here is derived from an EMBL/GenBank/DDBJ whole genome shotgun (WGS) entry which is preliminary data.</text>
</comment>
<protein>
    <submittedName>
        <fullName evidence="1">Uncharacterized protein</fullName>
    </submittedName>
</protein>